<sequence>MMMTATPVATRTTTTTLAATATGVSWLPLADEENRKVQVRRHHDLTLSPASEAAVFEELLILSYVDTSCVVNDAAEDAGKVVSSAVSKLLREDVPVQVEAAGDVLGEEELKDAGLPGEDVVGLPEYADDGVFIEGFEVSVGGHKF</sequence>
<dbReference type="AlphaFoldDB" id="A0ABD0J1L6"/>
<accession>A0ABD0J1L6</accession>
<evidence type="ECO:0000313" key="2">
    <source>
        <dbReference type="Proteomes" id="UP001519460"/>
    </source>
</evidence>
<name>A0ABD0J1L6_9CAEN</name>
<dbReference type="EMBL" id="JACVVK020000750">
    <property type="protein sequence ID" value="KAK7449364.1"/>
    <property type="molecule type" value="Genomic_DNA"/>
</dbReference>
<organism evidence="1 2">
    <name type="scientific">Batillaria attramentaria</name>
    <dbReference type="NCBI Taxonomy" id="370345"/>
    <lineage>
        <taxon>Eukaryota</taxon>
        <taxon>Metazoa</taxon>
        <taxon>Spiralia</taxon>
        <taxon>Lophotrochozoa</taxon>
        <taxon>Mollusca</taxon>
        <taxon>Gastropoda</taxon>
        <taxon>Caenogastropoda</taxon>
        <taxon>Sorbeoconcha</taxon>
        <taxon>Cerithioidea</taxon>
        <taxon>Batillariidae</taxon>
        <taxon>Batillaria</taxon>
    </lineage>
</organism>
<reference evidence="1 2" key="1">
    <citation type="journal article" date="2023" name="Sci. Data">
        <title>Genome assembly of the Korean intertidal mud-creeper Batillaria attramentaria.</title>
        <authorList>
            <person name="Patra A.K."/>
            <person name="Ho P.T."/>
            <person name="Jun S."/>
            <person name="Lee S.J."/>
            <person name="Kim Y."/>
            <person name="Won Y.J."/>
        </authorList>
    </citation>
    <scope>NUCLEOTIDE SEQUENCE [LARGE SCALE GENOMIC DNA]</scope>
    <source>
        <strain evidence="1">Wonlab-2016</strain>
    </source>
</reference>
<proteinExistence type="predicted"/>
<protein>
    <submittedName>
        <fullName evidence="1">Uncharacterized protein</fullName>
    </submittedName>
</protein>
<keyword evidence="2" id="KW-1185">Reference proteome</keyword>
<gene>
    <name evidence="1" type="ORF">BaRGS_00040015</name>
</gene>
<comment type="caution">
    <text evidence="1">The sequence shown here is derived from an EMBL/GenBank/DDBJ whole genome shotgun (WGS) entry which is preliminary data.</text>
</comment>
<dbReference type="Proteomes" id="UP001519460">
    <property type="component" value="Unassembled WGS sequence"/>
</dbReference>
<evidence type="ECO:0000313" key="1">
    <source>
        <dbReference type="EMBL" id="KAK7449364.1"/>
    </source>
</evidence>